<feature type="domain" description="Ketoreductase" evidence="2">
    <location>
        <begin position="5"/>
        <end position="180"/>
    </location>
</feature>
<protein>
    <submittedName>
        <fullName evidence="3">Short-chain dehydrogenase/reductase SDR</fullName>
    </submittedName>
</protein>
<dbReference type="RefSeq" id="WP_108929821.1">
    <property type="nucleotide sequence ID" value="NZ_BFAY01000011.1"/>
</dbReference>
<sequence>MFQSRHIVITGGATGLGYAIADALASQGARLTLVSRKAEKLEFAAQELRRCYPDVDVEIRTLDVSDPTAACEVIGEIAQRRGAIDTLFNNAGVMLEGRFEDLAAGDFAAVITTNFLGAVNVARAVLPHLRASQGRLVNIASVAGLTGTFGFTAYGSAKHALVGFTDCLYYEMLAEGVKVHLVCPAEFETPMVAELDSYRTPENLRHTNAIPRTPLDTVVADTLKGLRKERYLIIPGAKARLVVRALQLFPTTMRRIGALLVTKRG</sequence>
<accession>A0A2P2D6R2</accession>
<organism evidence="3 4">
    <name type="scientific">Leptospira johnsonii</name>
    <dbReference type="NCBI Taxonomy" id="1917820"/>
    <lineage>
        <taxon>Bacteria</taxon>
        <taxon>Pseudomonadati</taxon>
        <taxon>Spirochaetota</taxon>
        <taxon>Spirochaetia</taxon>
        <taxon>Leptospirales</taxon>
        <taxon>Leptospiraceae</taxon>
        <taxon>Leptospira</taxon>
    </lineage>
</organism>
<dbReference type="GO" id="GO:0030148">
    <property type="term" value="P:sphingolipid biosynthetic process"/>
    <property type="evidence" value="ECO:0007669"/>
    <property type="project" value="TreeGrafter"/>
</dbReference>
<dbReference type="InterPro" id="IPR002347">
    <property type="entry name" value="SDR_fam"/>
</dbReference>
<dbReference type="Proteomes" id="UP000245076">
    <property type="component" value="Unassembled WGS sequence"/>
</dbReference>
<comment type="caution">
    <text evidence="3">The sequence shown here is derived from an EMBL/GenBank/DDBJ whole genome shotgun (WGS) entry which is preliminary data.</text>
</comment>
<dbReference type="InterPro" id="IPR057326">
    <property type="entry name" value="KR_dom"/>
</dbReference>
<reference evidence="3 4" key="1">
    <citation type="submission" date="2018-02" db="EMBL/GenBank/DDBJ databases">
        <title>Novel Leptospira species isolated from soil and water in Japan.</title>
        <authorList>
            <person name="Nakao R."/>
            <person name="Masuzawa T."/>
        </authorList>
    </citation>
    <scope>NUCLEOTIDE SEQUENCE [LARGE SCALE GENOMIC DNA]</scope>
    <source>
        <strain evidence="3 4">E8</strain>
    </source>
</reference>
<dbReference type="InterPro" id="IPR036291">
    <property type="entry name" value="NAD(P)-bd_dom_sf"/>
</dbReference>
<evidence type="ECO:0000259" key="2">
    <source>
        <dbReference type="SMART" id="SM00822"/>
    </source>
</evidence>
<dbReference type="GO" id="GO:0006666">
    <property type="term" value="P:3-keto-sphinganine metabolic process"/>
    <property type="evidence" value="ECO:0007669"/>
    <property type="project" value="TreeGrafter"/>
</dbReference>
<name>A0A2P2D6R2_9LEPT</name>
<dbReference type="GO" id="GO:0047560">
    <property type="term" value="F:3-dehydrosphinganine reductase activity"/>
    <property type="evidence" value="ECO:0007669"/>
    <property type="project" value="TreeGrafter"/>
</dbReference>
<dbReference type="SMART" id="SM00822">
    <property type="entry name" value="PKS_KR"/>
    <property type="match status" value="1"/>
</dbReference>
<dbReference type="PANTHER" id="PTHR43550">
    <property type="entry name" value="3-KETODIHYDROSPHINGOSINE REDUCTASE"/>
    <property type="match status" value="1"/>
</dbReference>
<evidence type="ECO:0000313" key="3">
    <source>
        <dbReference type="EMBL" id="GBF40336.1"/>
    </source>
</evidence>
<keyword evidence="4" id="KW-1185">Reference proteome</keyword>
<dbReference type="PRINTS" id="PR00081">
    <property type="entry name" value="GDHRDH"/>
</dbReference>
<dbReference type="GO" id="GO:0016020">
    <property type="term" value="C:membrane"/>
    <property type="evidence" value="ECO:0007669"/>
    <property type="project" value="GOC"/>
</dbReference>
<dbReference type="PRINTS" id="PR00080">
    <property type="entry name" value="SDRFAMILY"/>
</dbReference>
<dbReference type="PANTHER" id="PTHR43550:SF12">
    <property type="entry name" value="3-DEHYDROSPHINGANINE REDUCTASE"/>
    <property type="match status" value="1"/>
</dbReference>
<evidence type="ECO:0000313" key="4">
    <source>
        <dbReference type="Proteomes" id="UP000245076"/>
    </source>
</evidence>
<comment type="similarity">
    <text evidence="1">Belongs to the short-chain dehydrogenases/reductases (SDR) family.</text>
</comment>
<evidence type="ECO:0000256" key="1">
    <source>
        <dbReference type="RuleBase" id="RU000363"/>
    </source>
</evidence>
<dbReference type="Gene3D" id="3.40.50.720">
    <property type="entry name" value="NAD(P)-binding Rossmann-like Domain"/>
    <property type="match status" value="1"/>
</dbReference>
<gene>
    <name evidence="3" type="ORF">LPTSP1_33540</name>
</gene>
<dbReference type="SUPFAM" id="SSF51735">
    <property type="entry name" value="NAD(P)-binding Rossmann-fold domains"/>
    <property type="match status" value="1"/>
</dbReference>
<proteinExistence type="inferred from homology"/>
<dbReference type="EMBL" id="BFAY01000011">
    <property type="protein sequence ID" value="GBF40336.1"/>
    <property type="molecule type" value="Genomic_DNA"/>
</dbReference>
<dbReference type="AlphaFoldDB" id="A0A2P2D6R2"/>
<dbReference type="OrthoDB" id="9808814at2"/>
<dbReference type="Pfam" id="PF00106">
    <property type="entry name" value="adh_short"/>
    <property type="match status" value="1"/>
</dbReference>